<gene>
    <name evidence="1" type="ORF">A4X20_26995</name>
</gene>
<evidence type="ECO:0000313" key="2">
    <source>
        <dbReference type="Proteomes" id="UP000078396"/>
    </source>
</evidence>
<dbReference type="AlphaFoldDB" id="A0A178LP82"/>
<name>A0A178LP82_MYCIR</name>
<comment type="caution">
    <text evidence="1">The sequence shown here is derived from an EMBL/GenBank/DDBJ whole genome shotgun (WGS) entry which is preliminary data.</text>
</comment>
<evidence type="ECO:0000313" key="1">
    <source>
        <dbReference type="EMBL" id="OAN34297.1"/>
    </source>
</evidence>
<organism evidence="1 2">
    <name type="scientific">Mycolicibacterium iranicum</name>
    <name type="common">Mycobacterium iranicum</name>
    <dbReference type="NCBI Taxonomy" id="912594"/>
    <lineage>
        <taxon>Bacteria</taxon>
        <taxon>Bacillati</taxon>
        <taxon>Actinomycetota</taxon>
        <taxon>Actinomycetes</taxon>
        <taxon>Mycobacteriales</taxon>
        <taxon>Mycobacteriaceae</taxon>
        <taxon>Mycolicibacterium</taxon>
    </lineage>
</organism>
<protein>
    <submittedName>
        <fullName evidence="1">Uncharacterized protein</fullName>
    </submittedName>
</protein>
<dbReference type="EMBL" id="LWCS01000044">
    <property type="protein sequence ID" value="OAN34297.1"/>
    <property type="molecule type" value="Genomic_DNA"/>
</dbReference>
<proteinExistence type="predicted"/>
<reference evidence="1 2" key="1">
    <citation type="submission" date="2016-04" db="EMBL/GenBank/DDBJ databases">
        <title>Draft Genome Sequences of Staphylococcus capitis Strain H36, S. capitis Strain H65, S. cohnii Strain H62, S. hominis Strain H69, Mycobacterium iranicum Strain H39, Plantibacter sp. Strain H53, Pseudomonas oryzihabitans Strain H72, and Microbacterium sp. Strain H83, isolated from residential settings.</title>
        <authorList>
            <person name="Lymperopoulou D."/>
            <person name="Adams R.I."/>
            <person name="Lindow S."/>
            <person name="Coil D.A."/>
            <person name="Jospin G."/>
            <person name="Eisen J.A."/>
        </authorList>
    </citation>
    <scope>NUCLEOTIDE SEQUENCE [LARGE SCALE GENOMIC DNA]</scope>
    <source>
        <strain evidence="1 2">H39</strain>
    </source>
</reference>
<sequence>MRRDVARYSDSVLALALRAVARDVLAMMVSYGGNYLPVMSQSRWDATEVITGDAMQRFDRLPDSPTDLLIEELASATWCVIHKNWASHPGELARWPLAYGRLLAADVAMTEAMARALPEPVRDPLADYPADVAGGYVWHRDRAPEPVDSI</sequence>
<accession>A0A178LP82</accession>
<dbReference type="Proteomes" id="UP000078396">
    <property type="component" value="Unassembled WGS sequence"/>
</dbReference>